<protein>
    <submittedName>
        <fullName evidence="3">Integral membrane protein</fullName>
    </submittedName>
</protein>
<feature type="compositionally biased region" description="Basic and acidic residues" evidence="1">
    <location>
        <begin position="10"/>
        <end position="19"/>
    </location>
</feature>
<gene>
    <name evidence="3" type="ORF">TEQG_06387</name>
</gene>
<organism evidence="3 4">
    <name type="scientific">Trichophyton equinum (strain ATCC MYA-4606 / CBS 127.97)</name>
    <name type="common">Horse ringworm fungus</name>
    <dbReference type="NCBI Taxonomy" id="559882"/>
    <lineage>
        <taxon>Eukaryota</taxon>
        <taxon>Fungi</taxon>
        <taxon>Dikarya</taxon>
        <taxon>Ascomycota</taxon>
        <taxon>Pezizomycotina</taxon>
        <taxon>Eurotiomycetes</taxon>
        <taxon>Eurotiomycetidae</taxon>
        <taxon>Onygenales</taxon>
        <taxon>Arthrodermataceae</taxon>
        <taxon>Trichophyton</taxon>
    </lineage>
</organism>
<evidence type="ECO:0000313" key="4">
    <source>
        <dbReference type="Proteomes" id="UP000009169"/>
    </source>
</evidence>
<evidence type="ECO:0000256" key="2">
    <source>
        <dbReference type="SAM" id="Phobius"/>
    </source>
</evidence>
<feature type="transmembrane region" description="Helical" evidence="2">
    <location>
        <begin position="109"/>
        <end position="131"/>
    </location>
</feature>
<proteinExistence type="predicted"/>
<dbReference type="VEuPathDB" id="FungiDB:TEQG_06387"/>
<dbReference type="InterPro" id="IPR019431">
    <property type="entry name" value="DUF2417"/>
</dbReference>
<sequence length="532" mass="59486">MSPLWGLRHNGREEGRGGGDEEEYVGETGRPDNRRRAQDVDERTRLLPAEGNGYLHPDDPAVSPYNLWSVRALRGLTLTVLFISLLWWILLLISIFVSPPGMSNRGSGFFDFSFTTLTISNLLIALIFFAIPSTPMTIWATTLSILLSVSLFLMLGVPRLRIEEGWVGIASAAWAVIISLYLVAQTRLVAQGKRQEEERLTGREETRRSLSEWLAILVQIIVMAVTVLVGILLMSTLSLRAKDATLDPPGQRYYVDSNKYQVHLHCIGGDHSTLKNSNETAVTVLLEGGEAPVEYTFQKWVDEAYQHGVIKRYCYWDRPGPRLVRQCTVSSLAACRRRLSSTAMRREPMGVVSRVGASTAHLRSRASSRHHGIMLIDTLHEDLLHNLGKPGRGLMLWVWGILSPLGIDRLAGAIFKGRTRVDRVCGMRAYQGGKFIKAELQESLVADSITRSEISSARHIQSPSTPLVVVSSGKEVRRSQTWADKQEDLTKITKNLVAWDVVKGAPHQVWDTLDGRRTLEKRLGELVKQAKH</sequence>
<dbReference type="Pfam" id="PF10329">
    <property type="entry name" value="DUF2417"/>
    <property type="match status" value="1"/>
</dbReference>
<dbReference type="HOGENOM" id="CLU_028296_1_0_1"/>
<keyword evidence="2" id="KW-0812">Transmembrane</keyword>
<accession>F2PZT5</accession>
<name>F2PZT5_TRIEC</name>
<dbReference type="OrthoDB" id="164921at2759"/>
<dbReference type="EMBL" id="DS995759">
    <property type="protein sequence ID" value="EGE07403.1"/>
    <property type="molecule type" value="Genomic_DNA"/>
</dbReference>
<keyword evidence="4" id="KW-1185">Reference proteome</keyword>
<feature type="transmembrane region" description="Helical" evidence="2">
    <location>
        <begin position="76"/>
        <end position="97"/>
    </location>
</feature>
<dbReference type="Proteomes" id="UP000009169">
    <property type="component" value="Unassembled WGS sequence"/>
</dbReference>
<keyword evidence="2" id="KW-1133">Transmembrane helix</keyword>
<feature type="transmembrane region" description="Helical" evidence="2">
    <location>
        <begin position="213"/>
        <end position="233"/>
    </location>
</feature>
<feature type="region of interest" description="Disordered" evidence="1">
    <location>
        <begin position="1"/>
        <end position="42"/>
    </location>
</feature>
<dbReference type="AlphaFoldDB" id="F2PZT5"/>
<feature type="transmembrane region" description="Helical" evidence="2">
    <location>
        <begin position="165"/>
        <end position="184"/>
    </location>
</feature>
<evidence type="ECO:0000313" key="3">
    <source>
        <dbReference type="EMBL" id="EGE07403.1"/>
    </source>
</evidence>
<feature type="compositionally biased region" description="Basic and acidic residues" evidence="1">
    <location>
        <begin position="29"/>
        <end position="42"/>
    </location>
</feature>
<feature type="transmembrane region" description="Helical" evidence="2">
    <location>
        <begin position="137"/>
        <end position="158"/>
    </location>
</feature>
<keyword evidence="2" id="KW-0472">Membrane</keyword>
<reference evidence="4" key="1">
    <citation type="journal article" date="2012" name="MBio">
        <title>Comparative genome analysis of Trichophyton rubrum and related dermatophytes reveals candidate genes involved in infection.</title>
        <authorList>
            <person name="Martinez D.A."/>
            <person name="Oliver B.G."/>
            <person name="Graeser Y."/>
            <person name="Goldberg J.M."/>
            <person name="Li W."/>
            <person name="Martinez-Rossi N.M."/>
            <person name="Monod M."/>
            <person name="Shelest E."/>
            <person name="Barton R.C."/>
            <person name="Birch E."/>
            <person name="Brakhage A.A."/>
            <person name="Chen Z."/>
            <person name="Gurr S.J."/>
            <person name="Heiman D."/>
            <person name="Heitman J."/>
            <person name="Kosti I."/>
            <person name="Rossi A."/>
            <person name="Saif S."/>
            <person name="Samalova M."/>
            <person name="Saunders C.W."/>
            <person name="Shea T."/>
            <person name="Summerbell R.C."/>
            <person name="Xu J."/>
            <person name="Young S."/>
            <person name="Zeng Q."/>
            <person name="Birren B.W."/>
            <person name="Cuomo C.A."/>
            <person name="White T.C."/>
        </authorList>
    </citation>
    <scope>NUCLEOTIDE SEQUENCE [LARGE SCALE GENOMIC DNA]</scope>
    <source>
        <strain evidence="4">ATCC MYA-4606 / CBS 127.97</strain>
    </source>
</reference>
<dbReference type="eggNOG" id="ENOG502QQW9">
    <property type="taxonomic scope" value="Eukaryota"/>
</dbReference>
<evidence type="ECO:0000256" key="1">
    <source>
        <dbReference type="SAM" id="MobiDB-lite"/>
    </source>
</evidence>